<evidence type="ECO:0000256" key="1">
    <source>
        <dbReference type="ARBA" id="ARBA00022679"/>
    </source>
</evidence>
<dbReference type="Proteomes" id="UP000179003">
    <property type="component" value="Unassembled WGS sequence"/>
</dbReference>
<protein>
    <recommendedName>
        <fullName evidence="3">Phospholipid/glycerol acyltransferase domain-containing protein</fullName>
    </recommendedName>
</protein>
<feature type="domain" description="Phospholipid/glycerol acyltransferase" evidence="3">
    <location>
        <begin position="62"/>
        <end position="176"/>
    </location>
</feature>
<sequence length="247" mass="28790">MKENIADENDKQKKNTHINCKSDTTFVKFSYFLIRKIFGPIVRLIWVKKITGLENIPKKGAVLIAFNHQSYFDFICFIAISPRNIHYLSAEKFFTNRFWLPLMRITGQIEVKRTSKDKREVHNLVSEHLSRGFMIGIFPEGTRNPDETQMIKAFTGVAKYATLNNIPVVPVGIKHAEKVMTRYDKKPKFKKIIEIHIGEPLHLSSYTEKAKLNKKALRTLTTKIMLRIEKLSDKPYPHREKWESITA</sequence>
<dbReference type="Pfam" id="PF01553">
    <property type="entry name" value="Acyltransferase"/>
    <property type="match status" value="1"/>
</dbReference>
<dbReference type="EMBL" id="MFAE01000014">
    <property type="protein sequence ID" value="OGD66773.1"/>
    <property type="molecule type" value="Genomic_DNA"/>
</dbReference>
<dbReference type="AlphaFoldDB" id="A0A1F5EHB2"/>
<dbReference type="InterPro" id="IPR002123">
    <property type="entry name" value="Plipid/glycerol_acylTrfase"/>
</dbReference>
<evidence type="ECO:0000313" key="5">
    <source>
        <dbReference type="Proteomes" id="UP000179003"/>
    </source>
</evidence>
<dbReference type="SUPFAM" id="SSF69593">
    <property type="entry name" value="Glycerol-3-phosphate (1)-acyltransferase"/>
    <property type="match status" value="1"/>
</dbReference>
<name>A0A1F5EHB2_9BACT</name>
<proteinExistence type="predicted"/>
<evidence type="ECO:0000256" key="2">
    <source>
        <dbReference type="ARBA" id="ARBA00023315"/>
    </source>
</evidence>
<dbReference type="STRING" id="1797582.A2442_01460"/>
<dbReference type="CDD" id="cd07989">
    <property type="entry name" value="LPLAT_AGPAT-like"/>
    <property type="match status" value="1"/>
</dbReference>
<dbReference type="GO" id="GO:0006654">
    <property type="term" value="P:phosphatidic acid biosynthetic process"/>
    <property type="evidence" value="ECO:0007669"/>
    <property type="project" value="TreeGrafter"/>
</dbReference>
<dbReference type="PANTHER" id="PTHR10434">
    <property type="entry name" value="1-ACYL-SN-GLYCEROL-3-PHOSPHATE ACYLTRANSFERASE"/>
    <property type="match status" value="1"/>
</dbReference>
<organism evidence="4 5">
    <name type="scientific">Candidatus Campbellbacteria bacterium RIFOXYC2_FULL_35_25</name>
    <dbReference type="NCBI Taxonomy" id="1797582"/>
    <lineage>
        <taxon>Bacteria</taxon>
        <taxon>Candidatus Campbelliibacteriota</taxon>
    </lineage>
</organism>
<dbReference type="PANTHER" id="PTHR10434:SF11">
    <property type="entry name" value="1-ACYL-SN-GLYCEROL-3-PHOSPHATE ACYLTRANSFERASE"/>
    <property type="match status" value="1"/>
</dbReference>
<dbReference type="SMART" id="SM00563">
    <property type="entry name" value="PlsC"/>
    <property type="match status" value="1"/>
</dbReference>
<accession>A0A1F5EHB2</accession>
<evidence type="ECO:0000259" key="3">
    <source>
        <dbReference type="SMART" id="SM00563"/>
    </source>
</evidence>
<keyword evidence="1" id="KW-0808">Transferase</keyword>
<reference evidence="4 5" key="1">
    <citation type="journal article" date="2016" name="Nat. Commun.">
        <title>Thousands of microbial genomes shed light on interconnected biogeochemical processes in an aquifer system.</title>
        <authorList>
            <person name="Anantharaman K."/>
            <person name="Brown C.T."/>
            <person name="Hug L.A."/>
            <person name="Sharon I."/>
            <person name="Castelle C.J."/>
            <person name="Probst A.J."/>
            <person name="Thomas B.C."/>
            <person name="Singh A."/>
            <person name="Wilkins M.J."/>
            <person name="Karaoz U."/>
            <person name="Brodie E.L."/>
            <person name="Williams K.H."/>
            <person name="Hubbard S.S."/>
            <person name="Banfield J.F."/>
        </authorList>
    </citation>
    <scope>NUCLEOTIDE SEQUENCE [LARGE SCALE GENOMIC DNA]</scope>
</reference>
<keyword evidence="2" id="KW-0012">Acyltransferase</keyword>
<comment type="caution">
    <text evidence="4">The sequence shown here is derived from an EMBL/GenBank/DDBJ whole genome shotgun (WGS) entry which is preliminary data.</text>
</comment>
<dbReference type="GO" id="GO:0003841">
    <property type="term" value="F:1-acylglycerol-3-phosphate O-acyltransferase activity"/>
    <property type="evidence" value="ECO:0007669"/>
    <property type="project" value="TreeGrafter"/>
</dbReference>
<gene>
    <name evidence="4" type="ORF">A2442_01460</name>
</gene>
<evidence type="ECO:0000313" key="4">
    <source>
        <dbReference type="EMBL" id="OGD66773.1"/>
    </source>
</evidence>